<dbReference type="InterPro" id="IPR053234">
    <property type="entry name" value="RPM1_Interactor"/>
</dbReference>
<dbReference type="SUPFAM" id="SSF47762">
    <property type="entry name" value="PAH2 domain"/>
    <property type="match status" value="1"/>
</dbReference>
<organism evidence="4 5">
    <name type="scientific">Chrysophaeum taylorii</name>
    <dbReference type="NCBI Taxonomy" id="2483200"/>
    <lineage>
        <taxon>Eukaryota</taxon>
        <taxon>Sar</taxon>
        <taxon>Stramenopiles</taxon>
        <taxon>Ochrophyta</taxon>
        <taxon>Pelagophyceae</taxon>
        <taxon>Pelagomonadales</taxon>
        <taxon>Pelagomonadaceae</taxon>
        <taxon>Chrysophaeum</taxon>
    </lineage>
</organism>
<comment type="subcellular location">
    <subcellularLocation>
        <location evidence="1 3">Nucleus</location>
    </subcellularLocation>
</comment>
<reference evidence="4" key="1">
    <citation type="submission" date="2023-01" db="EMBL/GenBank/DDBJ databases">
        <title>Metagenome sequencing of chrysophaentin producing Chrysophaeum taylorii.</title>
        <authorList>
            <person name="Davison J."/>
            <person name="Bewley C."/>
        </authorList>
    </citation>
    <scope>NUCLEOTIDE SEQUENCE</scope>
    <source>
        <strain evidence="4">NIES-1699</strain>
    </source>
</reference>
<dbReference type="InterPro" id="IPR003822">
    <property type="entry name" value="PAH"/>
</dbReference>
<dbReference type="EMBL" id="JAQMWT010000027">
    <property type="protein sequence ID" value="KAJ8613577.1"/>
    <property type="molecule type" value="Genomic_DNA"/>
</dbReference>
<dbReference type="Gene3D" id="1.20.1160.11">
    <property type="entry name" value="Paired amphipathic helix"/>
    <property type="match status" value="1"/>
</dbReference>
<dbReference type="GO" id="GO:0006355">
    <property type="term" value="P:regulation of DNA-templated transcription"/>
    <property type="evidence" value="ECO:0007669"/>
    <property type="project" value="InterPro"/>
</dbReference>
<keyword evidence="2 3" id="KW-0539">Nucleus</keyword>
<evidence type="ECO:0000313" key="4">
    <source>
        <dbReference type="EMBL" id="KAJ8613577.1"/>
    </source>
</evidence>
<comment type="caution">
    <text evidence="4">The sequence shown here is derived from an EMBL/GenBank/DDBJ whole genome shotgun (WGS) entry which is preliminary data.</text>
</comment>
<dbReference type="PROSITE" id="PS51477">
    <property type="entry name" value="PAH"/>
    <property type="match status" value="1"/>
</dbReference>
<dbReference type="InterPro" id="IPR036600">
    <property type="entry name" value="PAH_sf"/>
</dbReference>
<dbReference type="AlphaFoldDB" id="A0AAD7UNB2"/>
<protein>
    <submittedName>
        <fullName evidence="4">Uncharacterized protein</fullName>
    </submittedName>
</protein>
<sequence length="187" mass="20851">MDRTMVPAIDFLEAAKRTLGRNLYQTLVNCLNLSAKRGTPVAEIREQVQALLGSYPDLLERFRTFIPERGEAREGATPGAAIVIDSDDEEVEILGSRGANALADYPHPRHACVLVPFPLTSRPDRGARARACCQRCYCVLCDLPAADCPYWPLHAVATDTAPWRAIREALKRPDAPPSPKRRRRFRS</sequence>
<keyword evidence="5" id="KW-1185">Reference proteome</keyword>
<evidence type="ECO:0000256" key="1">
    <source>
        <dbReference type="ARBA" id="ARBA00004123"/>
    </source>
</evidence>
<dbReference type="Pfam" id="PF02671">
    <property type="entry name" value="PAH"/>
    <property type="match status" value="1"/>
</dbReference>
<evidence type="ECO:0000256" key="2">
    <source>
        <dbReference type="ARBA" id="ARBA00023242"/>
    </source>
</evidence>
<gene>
    <name evidence="4" type="ORF">CTAYLR_006141</name>
</gene>
<dbReference type="GO" id="GO:0005634">
    <property type="term" value="C:nucleus"/>
    <property type="evidence" value="ECO:0007669"/>
    <property type="project" value="UniProtKB-SubCell"/>
</dbReference>
<proteinExistence type="predicted"/>
<dbReference type="Proteomes" id="UP001230188">
    <property type="component" value="Unassembled WGS sequence"/>
</dbReference>
<name>A0AAD7UNB2_9STRA</name>
<dbReference type="PANTHER" id="PTHR33443">
    <property type="entry name" value="ZGC:112980"/>
    <property type="match status" value="1"/>
</dbReference>
<evidence type="ECO:0000313" key="5">
    <source>
        <dbReference type="Proteomes" id="UP001230188"/>
    </source>
</evidence>
<accession>A0AAD7UNB2</accession>
<dbReference type="PANTHER" id="PTHR33443:SF30">
    <property type="entry name" value="SARCOSINE DEHYDROGENASE-2C PROTEIN"/>
    <property type="match status" value="1"/>
</dbReference>
<evidence type="ECO:0000256" key="3">
    <source>
        <dbReference type="PROSITE-ProRule" id="PRU00810"/>
    </source>
</evidence>